<organism evidence="2 3">
    <name type="scientific">Novispirillum itersonii</name>
    <name type="common">Aquaspirillum itersonii</name>
    <dbReference type="NCBI Taxonomy" id="189"/>
    <lineage>
        <taxon>Bacteria</taxon>
        <taxon>Pseudomonadati</taxon>
        <taxon>Pseudomonadota</taxon>
        <taxon>Alphaproteobacteria</taxon>
        <taxon>Rhodospirillales</taxon>
        <taxon>Novispirillaceae</taxon>
        <taxon>Novispirillum</taxon>
    </lineage>
</organism>
<keyword evidence="2" id="KW-0489">Methyltransferase</keyword>
<dbReference type="PANTHER" id="PTHR43591">
    <property type="entry name" value="METHYLTRANSFERASE"/>
    <property type="match status" value="1"/>
</dbReference>
<evidence type="ECO:0000313" key="3">
    <source>
        <dbReference type="Proteomes" id="UP000544872"/>
    </source>
</evidence>
<protein>
    <submittedName>
        <fullName evidence="2">Ubiquinone/menaquinone biosynthesis C-methylase UbiE</fullName>
    </submittedName>
</protein>
<keyword evidence="2" id="KW-0808">Transferase</keyword>
<gene>
    <name evidence="2" type="ORF">FHS48_000402</name>
</gene>
<dbReference type="RefSeq" id="WP_184260775.1">
    <property type="nucleotide sequence ID" value="NZ_JACIIX010000001.1"/>
</dbReference>
<feature type="domain" description="Methyltransferase type 11" evidence="1">
    <location>
        <begin position="51"/>
        <end position="147"/>
    </location>
</feature>
<evidence type="ECO:0000259" key="1">
    <source>
        <dbReference type="Pfam" id="PF08241"/>
    </source>
</evidence>
<dbReference type="PANTHER" id="PTHR43591:SF24">
    <property type="entry name" value="2-METHOXY-6-POLYPRENYL-1,4-BENZOQUINOL METHYLASE, MITOCHONDRIAL"/>
    <property type="match status" value="1"/>
</dbReference>
<proteinExistence type="predicted"/>
<comment type="caution">
    <text evidence="2">The sequence shown here is derived from an EMBL/GenBank/DDBJ whole genome shotgun (WGS) entry which is preliminary data.</text>
</comment>
<dbReference type="Pfam" id="PF08241">
    <property type="entry name" value="Methyltransf_11"/>
    <property type="match status" value="1"/>
</dbReference>
<dbReference type="InterPro" id="IPR029063">
    <property type="entry name" value="SAM-dependent_MTases_sf"/>
</dbReference>
<dbReference type="EMBL" id="JACIIX010000001">
    <property type="protein sequence ID" value="MBB6209021.1"/>
    <property type="molecule type" value="Genomic_DNA"/>
</dbReference>
<evidence type="ECO:0000313" key="2">
    <source>
        <dbReference type="EMBL" id="MBB6209021.1"/>
    </source>
</evidence>
<dbReference type="GO" id="GO:0032259">
    <property type="term" value="P:methylation"/>
    <property type="evidence" value="ECO:0007669"/>
    <property type="project" value="UniProtKB-KW"/>
</dbReference>
<name>A0A7W9ZCM0_NOVIT</name>
<dbReference type="GO" id="GO:0008757">
    <property type="term" value="F:S-adenosylmethionine-dependent methyltransferase activity"/>
    <property type="evidence" value="ECO:0007669"/>
    <property type="project" value="InterPro"/>
</dbReference>
<dbReference type="CDD" id="cd02440">
    <property type="entry name" value="AdoMet_MTases"/>
    <property type="match status" value="1"/>
</dbReference>
<dbReference type="AlphaFoldDB" id="A0A7W9ZCM0"/>
<dbReference type="Proteomes" id="UP000544872">
    <property type="component" value="Unassembled WGS sequence"/>
</dbReference>
<dbReference type="Gene3D" id="3.40.50.150">
    <property type="entry name" value="Vaccinia Virus protein VP39"/>
    <property type="match status" value="1"/>
</dbReference>
<reference evidence="2 3" key="1">
    <citation type="submission" date="2020-08" db="EMBL/GenBank/DDBJ databases">
        <title>Genomic Encyclopedia of Type Strains, Phase IV (KMG-IV): sequencing the most valuable type-strain genomes for metagenomic binning, comparative biology and taxonomic classification.</title>
        <authorList>
            <person name="Goeker M."/>
        </authorList>
    </citation>
    <scope>NUCLEOTIDE SEQUENCE [LARGE SCALE GENOMIC DNA]</scope>
    <source>
        <strain evidence="2 3">DSM 11590</strain>
    </source>
</reference>
<keyword evidence="2" id="KW-0830">Ubiquinone</keyword>
<keyword evidence="3" id="KW-1185">Reference proteome</keyword>
<accession>A0A7W9ZCM0</accession>
<sequence length="203" mass="21945">MSLRDRFIDVTARKPSGWIGRSLYRESRPHRQGFDRLKTELALRPGETVVETGCGAGVLLQEMLAVCAAGAAIDHSPEMIALSAERNHAAIAAGRLDLRLGDVHALPWADASFDAAASAHMFFFVADPGRMLAEVRRVLKPGGRLVIVTAARSASLFLRPYAPAMRYYSDADLSGLVTAAGFVAVRVWTEGRHLQLAHATAPL</sequence>
<dbReference type="SUPFAM" id="SSF53335">
    <property type="entry name" value="S-adenosyl-L-methionine-dependent methyltransferases"/>
    <property type="match status" value="1"/>
</dbReference>
<dbReference type="InterPro" id="IPR013216">
    <property type="entry name" value="Methyltransf_11"/>
</dbReference>